<accession>A0ABV3Q0E6</accession>
<reference evidence="2 3" key="1">
    <citation type="journal article" date="1979" name="Int. J. Syst. Evol. Microbiol.">
        <title>Bacillus globisporus subsp. marinus subsp. nov.</title>
        <authorList>
            <person name="Liu H."/>
        </authorList>
    </citation>
    <scope>NUCLEOTIDE SEQUENCE [LARGE SCALE GENOMIC DNA]</scope>
    <source>
        <strain evidence="2 3">DSM 1297</strain>
    </source>
</reference>
<proteinExistence type="predicted"/>
<dbReference type="RefSeq" id="WP_367778167.1">
    <property type="nucleotide sequence ID" value="NZ_JBFMIA010000002.1"/>
</dbReference>
<dbReference type="Proteomes" id="UP001556040">
    <property type="component" value="Unassembled WGS sequence"/>
</dbReference>
<organism evidence="2 3">
    <name type="scientific">Jeotgalibacillus marinus</name>
    <dbReference type="NCBI Taxonomy" id="86667"/>
    <lineage>
        <taxon>Bacteria</taxon>
        <taxon>Bacillati</taxon>
        <taxon>Bacillota</taxon>
        <taxon>Bacilli</taxon>
        <taxon>Bacillales</taxon>
        <taxon>Caryophanaceae</taxon>
        <taxon>Jeotgalibacillus</taxon>
    </lineage>
</organism>
<evidence type="ECO:0000313" key="3">
    <source>
        <dbReference type="Proteomes" id="UP001556040"/>
    </source>
</evidence>
<name>A0ABV3Q0E6_9BACL</name>
<protein>
    <recommendedName>
        <fullName evidence="4">Lipoprotein</fullName>
    </recommendedName>
</protein>
<feature type="region of interest" description="Disordered" evidence="1">
    <location>
        <begin position="36"/>
        <end position="92"/>
    </location>
</feature>
<dbReference type="EMBL" id="JBFMIA010000002">
    <property type="protein sequence ID" value="MEW9500817.1"/>
    <property type="molecule type" value="Genomic_DNA"/>
</dbReference>
<evidence type="ECO:0008006" key="4">
    <source>
        <dbReference type="Google" id="ProtNLM"/>
    </source>
</evidence>
<feature type="compositionally biased region" description="Basic and acidic residues" evidence="1">
    <location>
        <begin position="54"/>
        <end position="71"/>
    </location>
</feature>
<feature type="compositionally biased region" description="Basic and acidic residues" evidence="1">
    <location>
        <begin position="36"/>
        <end position="47"/>
    </location>
</feature>
<gene>
    <name evidence="2" type="ORF">AB1471_03260</name>
</gene>
<feature type="compositionally biased region" description="Basic and acidic residues" evidence="1">
    <location>
        <begin position="78"/>
        <end position="92"/>
    </location>
</feature>
<sequence>MNKVLKVTAGTMVAAALMVGCNMNDEANESLMNEPNRDIEKAVDRENTINNNMNDRKNEEEDLMRDKKLNNEEDPFNDENKRERKDRNNMGE</sequence>
<comment type="caution">
    <text evidence="2">The sequence shown here is derived from an EMBL/GenBank/DDBJ whole genome shotgun (WGS) entry which is preliminary data.</text>
</comment>
<evidence type="ECO:0000313" key="2">
    <source>
        <dbReference type="EMBL" id="MEW9500817.1"/>
    </source>
</evidence>
<keyword evidence="3" id="KW-1185">Reference proteome</keyword>
<dbReference type="PROSITE" id="PS51257">
    <property type="entry name" value="PROKAR_LIPOPROTEIN"/>
    <property type="match status" value="1"/>
</dbReference>
<evidence type="ECO:0000256" key="1">
    <source>
        <dbReference type="SAM" id="MobiDB-lite"/>
    </source>
</evidence>